<evidence type="ECO:0000313" key="5">
    <source>
        <dbReference type="Proteomes" id="UP000602510"/>
    </source>
</evidence>
<dbReference type="EMBL" id="JAACNO010000507">
    <property type="protein sequence ID" value="KAF4147178.1"/>
    <property type="molecule type" value="Genomic_DNA"/>
</dbReference>
<dbReference type="AlphaFoldDB" id="A0A833T1X4"/>
<feature type="compositionally biased region" description="Acidic residues" evidence="2">
    <location>
        <begin position="34"/>
        <end position="43"/>
    </location>
</feature>
<dbReference type="EMBL" id="WSZM01000502">
    <property type="protein sequence ID" value="KAF4032291.1"/>
    <property type="molecule type" value="Genomic_DNA"/>
</dbReference>
<accession>A0A833T1X4</accession>
<gene>
    <name evidence="3" type="ORF">GN244_ATG15872</name>
    <name evidence="4" type="ORF">GN958_ATG03588</name>
</gene>
<keyword evidence="5" id="KW-1185">Reference proteome</keyword>
<evidence type="ECO:0000313" key="3">
    <source>
        <dbReference type="EMBL" id="KAF4032291.1"/>
    </source>
</evidence>
<sequence length="187" mass="21718">MSRLQRQERQKRPRNEVEVSTERKRKRARCLIELQEDEEEDAKESESRRSATIVEEPIVTDSRALSPVEITVKSEPQQSHDQRQPEAEQVEEEMRPELHCITPSNSVSERLQIVEASKQTHAGNDALLSTLRASNVELMEENASLKQQLQRQKADTRMVQLLQEQVQRLQQRELELMRALIGSTQLQ</sequence>
<protein>
    <submittedName>
        <fullName evidence="3">Uncharacterized protein</fullName>
    </submittedName>
</protein>
<dbReference type="Proteomes" id="UP000602510">
    <property type="component" value="Unassembled WGS sequence"/>
</dbReference>
<feature type="region of interest" description="Disordered" evidence="2">
    <location>
        <begin position="1"/>
        <end position="95"/>
    </location>
</feature>
<feature type="compositionally biased region" description="Basic and acidic residues" evidence="2">
    <location>
        <begin position="78"/>
        <end position="95"/>
    </location>
</feature>
<reference evidence="3" key="1">
    <citation type="submission" date="2020-04" db="EMBL/GenBank/DDBJ databases">
        <title>Hybrid Assembly of Korean Phytophthora infestans isolates.</title>
        <authorList>
            <person name="Prokchorchik M."/>
            <person name="Lee Y."/>
            <person name="Seo J."/>
            <person name="Cho J.-H."/>
            <person name="Park Y.-E."/>
            <person name="Jang D.-C."/>
            <person name="Im J.-S."/>
            <person name="Choi J.-G."/>
            <person name="Park H.-J."/>
            <person name="Lee G.-B."/>
            <person name="Lee Y.-G."/>
            <person name="Hong S.-Y."/>
            <person name="Cho K."/>
            <person name="Sohn K.H."/>
        </authorList>
    </citation>
    <scope>NUCLEOTIDE SEQUENCE</scope>
    <source>
        <strain evidence="3">KR_1_A1</strain>
        <strain evidence="4">KR_2_A2</strain>
    </source>
</reference>
<keyword evidence="1" id="KW-0175">Coiled coil</keyword>
<feature type="coiled-coil region" evidence="1">
    <location>
        <begin position="128"/>
        <end position="179"/>
    </location>
</feature>
<evidence type="ECO:0000313" key="4">
    <source>
        <dbReference type="EMBL" id="KAF4147178.1"/>
    </source>
</evidence>
<feature type="compositionally biased region" description="Basic and acidic residues" evidence="2">
    <location>
        <begin position="1"/>
        <end position="22"/>
    </location>
</feature>
<evidence type="ECO:0000256" key="2">
    <source>
        <dbReference type="SAM" id="MobiDB-lite"/>
    </source>
</evidence>
<proteinExistence type="predicted"/>
<organism evidence="3 5">
    <name type="scientific">Phytophthora infestans</name>
    <name type="common">Potato late blight agent</name>
    <name type="synonym">Botrytis infestans</name>
    <dbReference type="NCBI Taxonomy" id="4787"/>
    <lineage>
        <taxon>Eukaryota</taxon>
        <taxon>Sar</taxon>
        <taxon>Stramenopiles</taxon>
        <taxon>Oomycota</taxon>
        <taxon>Peronosporomycetes</taxon>
        <taxon>Peronosporales</taxon>
        <taxon>Peronosporaceae</taxon>
        <taxon>Phytophthora</taxon>
    </lineage>
</organism>
<dbReference type="Proteomes" id="UP000704712">
    <property type="component" value="Unassembled WGS sequence"/>
</dbReference>
<comment type="caution">
    <text evidence="3">The sequence shown here is derived from an EMBL/GenBank/DDBJ whole genome shotgun (WGS) entry which is preliminary data.</text>
</comment>
<evidence type="ECO:0000256" key="1">
    <source>
        <dbReference type="SAM" id="Coils"/>
    </source>
</evidence>
<name>A0A833T1X4_PHYIN</name>